<gene>
    <name evidence="10" type="ORF">R6U77_14550</name>
</gene>
<accession>A0ABZ0RSJ2</accession>
<protein>
    <submittedName>
        <fullName evidence="10">MMPL family transporter</fullName>
    </submittedName>
</protein>
<dbReference type="EMBL" id="CP137624">
    <property type="protein sequence ID" value="WPK11100.1"/>
    <property type="molecule type" value="Genomic_DNA"/>
</dbReference>
<dbReference type="SUPFAM" id="SSF82866">
    <property type="entry name" value="Multidrug efflux transporter AcrB transmembrane domain"/>
    <property type="match status" value="2"/>
</dbReference>
<proteinExistence type="inferred from homology"/>
<feature type="transmembrane region" description="Helical" evidence="8">
    <location>
        <begin position="236"/>
        <end position="256"/>
    </location>
</feature>
<feature type="transmembrane region" description="Helical" evidence="8">
    <location>
        <begin position="183"/>
        <end position="216"/>
    </location>
</feature>
<evidence type="ECO:0000313" key="11">
    <source>
        <dbReference type="Proteomes" id="UP001322664"/>
    </source>
</evidence>
<feature type="coiled-coil region" evidence="7">
    <location>
        <begin position="628"/>
        <end position="655"/>
    </location>
</feature>
<keyword evidence="5 8" id="KW-1133">Transmembrane helix</keyword>
<evidence type="ECO:0000256" key="1">
    <source>
        <dbReference type="ARBA" id="ARBA00004651"/>
    </source>
</evidence>
<feature type="domain" description="Membrane transport protein MMPL" evidence="9">
    <location>
        <begin position="706"/>
        <end position="1025"/>
    </location>
</feature>
<evidence type="ECO:0000259" key="9">
    <source>
        <dbReference type="Pfam" id="PF03176"/>
    </source>
</evidence>
<feature type="transmembrane region" description="Helical" evidence="8">
    <location>
        <begin position="6"/>
        <end position="26"/>
    </location>
</feature>
<keyword evidence="7" id="KW-0175">Coiled coil</keyword>
<dbReference type="InterPro" id="IPR004869">
    <property type="entry name" value="MMPL_dom"/>
</dbReference>
<keyword evidence="6 8" id="KW-0472">Membrane</keyword>
<evidence type="ECO:0000256" key="8">
    <source>
        <dbReference type="SAM" id="Phobius"/>
    </source>
</evidence>
<keyword evidence="3" id="KW-1003">Cell membrane</keyword>
<dbReference type="Gene3D" id="1.20.1640.10">
    <property type="entry name" value="Multidrug efflux transporter AcrB transmembrane domain"/>
    <property type="match status" value="2"/>
</dbReference>
<keyword evidence="11" id="KW-1185">Reference proteome</keyword>
<feature type="transmembrane region" description="Helical" evidence="8">
    <location>
        <begin position="867"/>
        <end position="886"/>
    </location>
</feature>
<dbReference type="Gene3D" id="1.10.287.950">
    <property type="entry name" value="Methyl-accepting chemotaxis protein"/>
    <property type="match status" value="2"/>
</dbReference>
<feature type="transmembrane region" description="Helical" evidence="8">
    <location>
        <begin position="929"/>
        <end position="948"/>
    </location>
</feature>
<feature type="transmembrane region" description="Helical" evidence="8">
    <location>
        <begin position="893"/>
        <end position="917"/>
    </location>
</feature>
<comment type="subcellular location">
    <subcellularLocation>
        <location evidence="1">Cell membrane</location>
        <topology evidence="1">Multi-pass membrane protein</topology>
    </subcellularLocation>
</comment>
<feature type="transmembrane region" description="Helical" evidence="8">
    <location>
        <begin position="284"/>
        <end position="305"/>
    </location>
</feature>
<evidence type="ECO:0000256" key="2">
    <source>
        <dbReference type="ARBA" id="ARBA00010157"/>
    </source>
</evidence>
<dbReference type="PANTHER" id="PTHR33406">
    <property type="entry name" value="MEMBRANE PROTEIN MJ1562-RELATED"/>
    <property type="match status" value="1"/>
</dbReference>
<feature type="transmembrane region" description="Helical" evidence="8">
    <location>
        <begin position="356"/>
        <end position="381"/>
    </location>
</feature>
<evidence type="ECO:0000256" key="5">
    <source>
        <dbReference type="ARBA" id="ARBA00022989"/>
    </source>
</evidence>
<dbReference type="Proteomes" id="UP001322664">
    <property type="component" value="Chromosome"/>
</dbReference>
<dbReference type="RefSeq" id="WP_319836193.1">
    <property type="nucleotide sequence ID" value="NZ_CP137624.1"/>
</dbReference>
<evidence type="ECO:0000256" key="6">
    <source>
        <dbReference type="ARBA" id="ARBA00023136"/>
    </source>
</evidence>
<sequence>MSKLKNWRTLSFALWTLVTAIVLITMPDMDRLIKEKGQIAIPETEQSAIAYEMLQEMDPKGGEAYSIIAVFNSGNEEALSTEQRQQVADVVKELQSKKQQLGITEMVSHLDGEEIEKQLVAEDGTTILTQLSVTREQGSITEVAEALHSIIDSSALQTYLTGSELVGTDFMNSTQEGVQKTEIIAVIFILAVLVLVFRSPIVPVISLLTVGVSYLVSMGVIAQLVDQFNFPFSNFTQVFLVVVLFGIGTDYNILLYTRFKEELSSQDNAFLATKATFKFAGKTVVYSGIAVLIGFASLILANFKLYQATSAVAIGVAVLLLVLMTLNPFFMVLLGKKMFYPVKTFKGHGDSRLWGFLAKSAAFRPFFAVILVLVISIPFIMSYSNTLNFNDLWEVDDKYESKQGINVIEKHFSPGFSSPATLVLQAEQPLDDVSSLQILDELADKISKIDGVSEVYAPTRPAGEKIKELYINDQANELKAGLGDANSGIGTIHEGLASANEQMAGGDTNDLANVQQLIDGTSEVKNGVAALNNALNDLTAGLTNGTTGAQQLANGLTSLNNNIQALSNATAQLHTAYNQLENGLASYNQHFTSIAQAIDGAAAGYQQIEALMTSLLETKPELTEDANIQQTLGIAKSAQQQLQELASQVQQLAGQHQMAMTSFKKANGALGEVNTGLDQMKTGVAHLQQGANELTNGFQKGADGSQQIASNTGQLQQGVAQIHQGQQQLLTGLQDLQEQMGQLQAGLTESTEGLAQVSDGLQQSQDYLSDLSTAKSSEKFYVPQDILVSEDFQEALNMYMSDNRQFATMTIILETNPYSQQAMPIVQEIKQQVATALEGTSLQDTKAAIGGKSSENVDLKNVSEQDFLHTATIMLIGIALVLMVITRSIAHSIFIVGSLLLAYFTALGASELISSYVLNIDQLSWNVPFFSFIMIVALGVDYSIFLMMRYNELEDNPTEQIVQASRHIGGVVLSAALILGGTFAALIPSGVLTLIQVALVVLIGLVFLSFIAMPVLLPGLIGLMNKVKGFTKK</sequence>
<evidence type="ECO:0000256" key="3">
    <source>
        <dbReference type="ARBA" id="ARBA00022475"/>
    </source>
</evidence>
<comment type="similarity">
    <text evidence="2">Belongs to the resistance-nodulation-cell division (RND) (TC 2.A.6) family. MmpL subfamily.</text>
</comment>
<evidence type="ECO:0000256" key="7">
    <source>
        <dbReference type="SAM" id="Coils"/>
    </source>
</evidence>
<dbReference type="PANTHER" id="PTHR33406:SF6">
    <property type="entry name" value="MEMBRANE PROTEIN YDGH-RELATED"/>
    <property type="match status" value="1"/>
</dbReference>
<dbReference type="SUPFAM" id="SSF58104">
    <property type="entry name" value="Methyl-accepting chemotaxis protein (MCP) signaling domain"/>
    <property type="match status" value="1"/>
</dbReference>
<feature type="transmembrane region" description="Helical" evidence="8">
    <location>
        <begin position="993"/>
        <end position="1023"/>
    </location>
</feature>
<dbReference type="InterPro" id="IPR050545">
    <property type="entry name" value="Mycobact_MmpL"/>
</dbReference>
<evidence type="ECO:0000313" key="10">
    <source>
        <dbReference type="EMBL" id="WPK11100.1"/>
    </source>
</evidence>
<keyword evidence="4 8" id="KW-0812">Transmembrane</keyword>
<organism evidence="10 11">
    <name type="scientific">Lysinibacillus louembei</name>
    <dbReference type="NCBI Taxonomy" id="1470088"/>
    <lineage>
        <taxon>Bacteria</taxon>
        <taxon>Bacillati</taxon>
        <taxon>Bacillota</taxon>
        <taxon>Bacilli</taxon>
        <taxon>Bacillales</taxon>
        <taxon>Bacillaceae</taxon>
        <taxon>Lysinibacillus</taxon>
    </lineage>
</organism>
<name>A0ABZ0RSJ2_9BACI</name>
<feature type="transmembrane region" description="Helical" evidence="8">
    <location>
        <begin position="968"/>
        <end position="987"/>
    </location>
</feature>
<feature type="transmembrane region" description="Helical" evidence="8">
    <location>
        <begin position="311"/>
        <end position="335"/>
    </location>
</feature>
<feature type="domain" description="Membrane transport protein MMPL" evidence="9">
    <location>
        <begin position="42"/>
        <end position="365"/>
    </location>
</feature>
<evidence type="ECO:0000256" key="4">
    <source>
        <dbReference type="ARBA" id="ARBA00022692"/>
    </source>
</evidence>
<reference evidence="10 11" key="1">
    <citation type="submission" date="2023-09" db="EMBL/GenBank/DDBJ databases">
        <authorList>
            <person name="Page C.A."/>
            <person name="Perez-Diaz I.M."/>
        </authorList>
    </citation>
    <scope>NUCLEOTIDE SEQUENCE [LARGE SCALE GENOMIC DNA]</scope>
    <source>
        <strain evidence="10 11">Ll15</strain>
    </source>
</reference>
<dbReference type="Pfam" id="PF03176">
    <property type="entry name" value="MMPL"/>
    <property type="match status" value="2"/>
</dbReference>